<organism evidence="1 2">
    <name type="scientific">Lindgomyces ingoldianus</name>
    <dbReference type="NCBI Taxonomy" id="673940"/>
    <lineage>
        <taxon>Eukaryota</taxon>
        <taxon>Fungi</taxon>
        <taxon>Dikarya</taxon>
        <taxon>Ascomycota</taxon>
        <taxon>Pezizomycotina</taxon>
        <taxon>Dothideomycetes</taxon>
        <taxon>Pleosporomycetidae</taxon>
        <taxon>Pleosporales</taxon>
        <taxon>Lindgomycetaceae</taxon>
        <taxon>Lindgomyces</taxon>
    </lineage>
</organism>
<accession>A0ACB6QW30</accession>
<keyword evidence="2" id="KW-1185">Reference proteome</keyword>
<proteinExistence type="predicted"/>
<comment type="caution">
    <text evidence="1">The sequence shown here is derived from an EMBL/GenBank/DDBJ whole genome shotgun (WGS) entry which is preliminary data.</text>
</comment>
<dbReference type="Proteomes" id="UP000799755">
    <property type="component" value="Unassembled WGS sequence"/>
</dbReference>
<protein>
    <submittedName>
        <fullName evidence="1">Uncharacterized protein</fullName>
    </submittedName>
</protein>
<evidence type="ECO:0000313" key="1">
    <source>
        <dbReference type="EMBL" id="KAF2471209.1"/>
    </source>
</evidence>
<name>A0ACB6QW30_9PLEO</name>
<reference evidence="1" key="1">
    <citation type="journal article" date="2020" name="Stud. Mycol.">
        <title>101 Dothideomycetes genomes: a test case for predicting lifestyles and emergence of pathogens.</title>
        <authorList>
            <person name="Haridas S."/>
            <person name="Albert R."/>
            <person name="Binder M."/>
            <person name="Bloem J."/>
            <person name="Labutti K."/>
            <person name="Salamov A."/>
            <person name="Andreopoulos B."/>
            <person name="Baker S."/>
            <person name="Barry K."/>
            <person name="Bills G."/>
            <person name="Bluhm B."/>
            <person name="Cannon C."/>
            <person name="Castanera R."/>
            <person name="Culley D."/>
            <person name="Daum C."/>
            <person name="Ezra D."/>
            <person name="Gonzalez J."/>
            <person name="Henrissat B."/>
            <person name="Kuo A."/>
            <person name="Liang C."/>
            <person name="Lipzen A."/>
            <person name="Lutzoni F."/>
            <person name="Magnuson J."/>
            <person name="Mondo S."/>
            <person name="Nolan M."/>
            <person name="Ohm R."/>
            <person name="Pangilinan J."/>
            <person name="Park H.-J."/>
            <person name="Ramirez L."/>
            <person name="Alfaro M."/>
            <person name="Sun H."/>
            <person name="Tritt A."/>
            <person name="Yoshinaga Y."/>
            <person name="Zwiers L.-H."/>
            <person name="Turgeon B."/>
            <person name="Goodwin S."/>
            <person name="Spatafora J."/>
            <person name="Crous P."/>
            <person name="Grigoriev I."/>
        </authorList>
    </citation>
    <scope>NUCLEOTIDE SEQUENCE</scope>
    <source>
        <strain evidence="1">ATCC 200398</strain>
    </source>
</reference>
<evidence type="ECO:0000313" key="2">
    <source>
        <dbReference type="Proteomes" id="UP000799755"/>
    </source>
</evidence>
<dbReference type="EMBL" id="MU003505">
    <property type="protein sequence ID" value="KAF2471209.1"/>
    <property type="molecule type" value="Genomic_DNA"/>
</dbReference>
<gene>
    <name evidence="1" type="ORF">BDR25DRAFT_367961</name>
</gene>
<sequence>MPPYTPIDIWICPNCGAENTRALSSDACPVCGDRDETPLKSYSWPHELSAFSSTSEYIGPETVHGTTFGNNLSSPKLDVSLPCGHSEGKGLNISEDVATNESPNFNSKGVDSRVHIASTLIRNKSGDDQRISGNDQNLVESSITPRTLERHCCSIHDDSDDECSSIEDTTPEDALPPALHYLVPRKTRKFVARIIEGIHFTYNVGRGVIICTTCPEDGESSSNSGGFSSKASGSGTTNNGSSNSRKKQYRSSNASGSAGDNHKDSHSPKSSSKRRQHMADEDRNLAYSKSTAYAAVRGHLYTCHKIHQCTRCSILFPNDEALEAHSRSLSSCQLRPRRDAFGVDRAKFNLLRSRKGKKNRSREDQWRDIYRILFPNVEEADIPSPYVTHDSVYFTNELEDLAATPQQRMMDHCRRELPNLLYRRIEAAFETYVEQDRLGELWLRFSNSRLREIIQDCFHEVVSGFDPNLNGTGVSSRSEAAAEIQQPQLIEELPNLTNMLFWAPSLDLRGFDVQELAGPPLDGMGLDLDLGTQS</sequence>